<dbReference type="EMBL" id="MIJY01000044">
    <property type="protein sequence ID" value="OEG09771.1"/>
    <property type="molecule type" value="Genomic_DNA"/>
</dbReference>
<gene>
    <name evidence="1" type="ORF">BCR25_09685</name>
</gene>
<evidence type="ECO:0008006" key="3">
    <source>
        <dbReference type="Google" id="ProtNLM"/>
    </source>
</evidence>
<evidence type="ECO:0000313" key="1">
    <source>
        <dbReference type="EMBL" id="OEG09771.1"/>
    </source>
</evidence>
<accession>A0A1E5GAU2</accession>
<name>A0A1E5GAU2_9ENTE</name>
<comment type="caution">
    <text evidence="1">The sequence shown here is derived from an EMBL/GenBank/DDBJ whole genome shotgun (WGS) entry which is preliminary data.</text>
</comment>
<dbReference type="InterPro" id="IPR021701">
    <property type="entry name" value="DUF3284"/>
</dbReference>
<sequence>MRVDTLSYTHTMTSDLSAVFKAVMAEQLSYFQRQDASVLSLEEGTSITCHLLTKTQKIGVENTMTILKLEENRCIQMKTTSATGDIIQTYDFKEKGGNTLVTYSEKNMFEQSRNQFGFMLVGLLYKFFYNRGIKQRMTYLDSLADTRFN</sequence>
<dbReference type="OrthoDB" id="2186631at2"/>
<dbReference type="Pfam" id="PF11687">
    <property type="entry name" value="DUF3284"/>
    <property type="match status" value="1"/>
</dbReference>
<reference evidence="2" key="1">
    <citation type="submission" date="2016-09" db="EMBL/GenBank/DDBJ databases">
        <authorList>
            <person name="Gulvik C.A."/>
        </authorList>
    </citation>
    <scope>NUCLEOTIDE SEQUENCE [LARGE SCALE GENOMIC DNA]</scope>
    <source>
        <strain evidence="2">LMG 8895</strain>
    </source>
</reference>
<protein>
    <recommendedName>
        <fullName evidence="3">DUF3284 domain-containing protein</fullName>
    </recommendedName>
</protein>
<dbReference type="SUPFAM" id="SSF55961">
    <property type="entry name" value="Bet v1-like"/>
    <property type="match status" value="1"/>
</dbReference>
<dbReference type="RefSeq" id="WP_069664524.1">
    <property type="nucleotide sequence ID" value="NZ_JBHUJJ010000001.1"/>
</dbReference>
<evidence type="ECO:0000313" key="2">
    <source>
        <dbReference type="Proteomes" id="UP000095094"/>
    </source>
</evidence>
<proteinExistence type="predicted"/>
<dbReference type="AlphaFoldDB" id="A0A1E5GAU2"/>
<organism evidence="1 2">
    <name type="scientific">Enterococcus termitis</name>
    <dbReference type="NCBI Taxonomy" id="332950"/>
    <lineage>
        <taxon>Bacteria</taxon>
        <taxon>Bacillati</taxon>
        <taxon>Bacillota</taxon>
        <taxon>Bacilli</taxon>
        <taxon>Lactobacillales</taxon>
        <taxon>Enterococcaceae</taxon>
        <taxon>Enterococcus</taxon>
    </lineage>
</organism>
<keyword evidence="2" id="KW-1185">Reference proteome</keyword>
<dbReference type="Proteomes" id="UP000095094">
    <property type="component" value="Unassembled WGS sequence"/>
</dbReference>